<dbReference type="AlphaFoldDB" id="A0A314KN14"/>
<dbReference type="PANTHER" id="PTHR33499">
    <property type="entry name" value="OS12G0282400 PROTEIN-RELATED"/>
    <property type="match status" value="1"/>
</dbReference>
<evidence type="ECO:0000313" key="2">
    <source>
        <dbReference type="EMBL" id="OIT30199.1"/>
    </source>
</evidence>
<evidence type="ECO:0000256" key="1">
    <source>
        <dbReference type="SAM" id="MobiDB-lite"/>
    </source>
</evidence>
<reference evidence="2" key="1">
    <citation type="submission" date="2016-11" db="EMBL/GenBank/DDBJ databases">
        <title>The genome of Nicotiana attenuata.</title>
        <authorList>
            <person name="Xu S."/>
            <person name="Brockmoeller T."/>
            <person name="Gaquerel E."/>
            <person name="Navarro A."/>
            <person name="Kuhl H."/>
            <person name="Gase K."/>
            <person name="Ling Z."/>
            <person name="Zhou W."/>
            <person name="Kreitzer C."/>
            <person name="Stanke M."/>
            <person name="Tang H."/>
            <person name="Lyons E."/>
            <person name="Pandey P."/>
            <person name="Pandey S.P."/>
            <person name="Timmermann B."/>
            <person name="Baldwin I.T."/>
        </authorList>
    </citation>
    <scope>NUCLEOTIDE SEQUENCE [LARGE SCALE GENOMIC DNA]</scope>
    <source>
        <strain evidence="2">UT</strain>
    </source>
</reference>
<proteinExistence type="predicted"/>
<organism evidence="2 3">
    <name type="scientific">Nicotiana attenuata</name>
    <name type="common">Coyote tobacco</name>
    <dbReference type="NCBI Taxonomy" id="49451"/>
    <lineage>
        <taxon>Eukaryota</taxon>
        <taxon>Viridiplantae</taxon>
        <taxon>Streptophyta</taxon>
        <taxon>Embryophyta</taxon>
        <taxon>Tracheophyta</taxon>
        <taxon>Spermatophyta</taxon>
        <taxon>Magnoliopsida</taxon>
        <taxon>eudicotyledons</taxon>
        <taxon>Gunneridae</taxon>
        <taxon>Pentapetalae</taxon>
        <taxon>asterids</taxon>
        <taxon>lamiids</taxon>
        <taxon>Solanales</taxon>
        <taxon>Solanaceae</taxon>
        <taxon>Nicotianoideae</taxon>
        <taxon>Nicotianeae</taxon>
        <taxon>Nicotiana</taxon>
    </lineage>
</organism>
<gene>
    <name evidence="2" type="ORF">A4A49_53453</name>
</gene>
<evidence type="ECO:0000313" key="3">
    <source>
        <dbReference type="Proteomes" id="UP000187609"/>
    </source>
</evidence>
<dbReference type="PANTHER" id="PTHR33499:SF26">
    <property type="entry name" value="DUF4216 DOMAIN-CONTAINING PROTEIN"/>
    <property type="match status" value="1"/>
</dbReference>
<protein>
    <submittedName>
        <fullName evidence="2">Uncharacterized protein</fullName>
    </submittedName>
</protein>
<name>A0A314KN14_NICAT</name>
<dbReference type="Gramene" id="OIT30199">
    <property type="protein sequence ID" value="OIT30199"/>
    <property type="gene ID" value="A4A49_53453"/>
</dbReference>
<accession>A0A314KN14</accession>
<comment type="caution">
    <text evidence="2">The sequence shown here is derived from an EMBL/GenBank/DDBJ whole genome shotgun (WGS) entry which is preliminary data.</text>
</comment>
<feature type="region of interest" description="Disordered" evidence="1">
    <location>
        <begin position="68"/>
        <end position="103"/>
    </location>
</feature>
<sequence length="195" mass="22418">MNDHRDHILGWMKELWNKWRGHLHAKYVKDKSTHQALKNTPKGVDKKECEWLVKEHFSSESFQASILPFDQRHPSRSNSIHSKGEERQAAPTLAPEGSVEQENAQDPMIDTGYRLSHSLFYSISERKKKGDSTSQLELVVGPVGIMHAGTWEFEIYGPAKKARSNRNVANRSKLKMLHYIGSKPIREIIYQKVLS</sequence>
<dbReference type="EMBL" id="MJEQ01001572">
    <property type="protein sequence ID" value="OIT30199.1"/>
    <property type="molecule type" value="Genomic_DNA"/>
</dbReference>
<keyword evidence="3" id="KW-1185">Reference proteome</keyword>
<dbReference type="Proteomes" id="UP000187609">
    <property type="component" value="Unassembled WGS sequence"/>
</dbReference>